<reference evidence="1" key="1">
    <citation type="submission" date="2017-04" db="EMBL/GenBank/DDBJ databases">
        <authorList>
            <person name="Varghese N."/>
            <person name="Submissions S."/>
        </authorList>
    </citation>
    <scope>NUCLEOTIDE SEQUENCE</scope>
    <source>
        <strain evidence="1">WTE2008</strain>
    </source>
</reference>
<dbReference type="Proteomes" id="UP000192328">
    <property type="component" value="Unassembled WGS sequence"/>
</dbReference>
<comment type="caution">
    <text evidence="1">The sequence shown here is derived from an EMBL/GenBank/DDBJ whole genome shotgun (WGS) entry which is preliminary data.</text>
</comment>
<dbReference type="EMBL" id="FWXZ01000001">
    <property type="protein sequence ID" value="SMC39766.1"/>
    <property type="molecule type" value="Genomic_DNA"/>
</dbReference>
<sequence length="211" mass="23708">MTNAYITVSHPSREETVINKSRFIGYAAPCTSESDALSFLQEIRDEHKTATHHCYAYIIGENSGIMRYSDDGEPGGTAGLPMMDVLRARNIVNCCVVVVRYFGGTLLGTGGLVRAYSQSAQSALNAAEIVRMEQTSLLSCELPYQVWDKFRYTVEQLHVMIRDVEYSNIVSFILAVRSCDKDSLMPKLLDSSERMLKIHSEEESYEAWKAK</sequence>
<evidence type="ECO:0000313" key="1">
    <source>
        <dbReference type="EMBL" id="SMC39766.1"/>
    </source>
</evidence>
<keyword evidence="2" id="KW-1185">Reference proteome</keyword>
<protein>
    <submittedName>
        <fullName evidence="1">Uncharacterized protein, YigZ family</fullName>
    </submittedName>
</protein>
<organism evidence="1 2">
    <name type="scientific">Aristaeella lactis</name>
    <dbReference type="NCBI Taxonomy" id="3046383"/>
    <lineage>
        <taxon>Bacteria</taxon>
        <taxon>Bacillati</taxon>
        <taxon>Bacillota</taxon>
        <taxon>Clostridia</taxon>
        <taxon>Eubacteriales</taxon>
        <taxon>Aristaeellaceae</taxon>
        <taxon>Aristaeella</taxon>
    </lineage>
</organism>
<accession>A0AC61PIM2</accession>
<name>A0AC61PIM2_9FIRM</name>
<gene>
    <name evidence="1" type="ORF">SAMN06297397_0615</name>
</gene>
<proteinExistence type="predicted"/>
<evidence type="ECO:0000313" key="2">
    <source>
        <dbReference type="Proteomes" id="UP000192328"/>
    </source>
</evidence>